<gene>
    <name evidence="1" type="ORF">S12H4_56284</name>
</gene>
<organism evidence="1">
    <name type="scientific">marine sediment metagenome</name>
    <dbReference type="NCBI Taxonomy" id="412755"/>
    <lineage>
        <taxon>unclassified sequences</taxon>
        <taxon>metagenomes</taxon>
        <taxon>ecological metagenomes</taxon>
    </lineage>
</organism>
<evidence type="ECO:0000313" key="1">
    <source>
        <dbReference type="EMBL" id="GAJ24939.1"/>
    </source>
</evidence>
<sequence>MGRRENLDACEGNFFAARLAVAKEEYKDALARLNECLKHRPVFSHAFMLRSNVNAALGSEHASIEDAQKAKSLNPMDGDIAKVLAFVLYRRNLKLGDNASSDQIIETKTALLRAVALNPTEWRLQSLYAEYISEENPHGALAIRQRLQKTAPSVENALLLGKMAIKVALREENAGQKKALFDIAASSFEKARAMEPQNRAVLDNYAEYYRLTGQK</sequence>
<dbReference type="EMBL" id="BARW01036219">
    <property type="protein sequence ID" value="GAJ24939.1"/>
    <property type="molecule type" value="Genomic_DNA"/>
</dbReference>
<dbReference type="InterPro" id="IPR011990">
    <property type="entry name" value="TPR-like_helical_dom_sf"/>
</dbReference>
<proteinExistence type="predicted"/>
<accession>X1V5E5</accession>
<dbReference type="AlphaFoldDB" id="X1V5E5"/>
<name>X1V5E5_9ZZZZ</name>
<dbReference type="SUPFAM" id="SSF48452">
    <property type="entry name" value="TPR-like"/>
    <property type="match status" value="1"/>
</dbReference>
<protein>
    <submittedName>
        <fullName evidence="1">Uncharacterized protein</fullName>
    </submittedName>
</protein>
<dbReference type="Gene3D" id="1.25.40.10">
    <property type="entry name" value="Tetratricopeptide repeat domain"/>
    <property type="match status" value="1"/>
</dbReference>
<reference evidence="1" key="1">
    <citation type="journal article" date="2014" name="Front. Microbiol.">
        <title>High frequency of phylogenetically diverse reductive dehalogenase-homologous genes in deep subseafloor sedimentary metagenomes.</title>
        <authorList>
            <person name="Kawai M."/>
            <person name="Futagami T."/>
            <person name="Toyoda A."/>
            <person name="Takaki Y."/>
            <person name="Nishi S."/>
            <person name="Hori S."/>
            <person name="Arai W."/>
            <person name="Tsubouchi T."/>
            <person name="Morono Y."/>
            <person name="Uchiyama I."/>
            <person name="Ito T."/>
            <person name="Fujiyama A."/>
            <person name="Inagaki F."/>
            <person name="Takami H."/>
        </authorList>
    </citation>
    <scope>NUCLEOTIDE SEQUENCE</scope>
    <source>
        <strain evidence="1">Expedition CK06-06</strain>
    </source>
</reference>
<feature type="non-terminal residue" evidence="1">
    <location>
        <position position="215"/>
    </location>
</feature>
<comment type="caution">
    <text evidence="1">The sequence shown here is derived from an EMBL/GenBank/DDBJ whole genome shotgun (WGS) entry which is preliminary data.</text>
</comment>